<keyword evidence="1" id="KW-0812">Transmembrane</keyword>
<dbReference type="PROSITE" id="PS51257">
    <property type="entry name" value="PROKAR_LIPOPROTEIN"/>
    <property type="match status" value="1"/>
</dbReference>
<protein>
    <submittedName>
        <fullName evidence="2">Uncharacterized protein</fullName>
    </submittedName>
</protein>
<keyword evidence="1" id="KW-1133">Transmembrane helix</keyword>
<organism evidence="2 3">
    <name type="scientific">Cyclobacterium marinum (strain ATCC 25205 / DSM 745 / LMG 13164 / NCIMB 1802)</name>
    <name type="common">Flectobacillus marinus</name>
    <dbReference type="NCBI Taxonomy" id="880070"/>
    <lineage>
        <taxon>Bacteria</taxon>
        <taxon>Pseudomonadati</taxon>
        <taxon>Bacteroidota</taxon>
        <taxon>Cytophagia</taxon>
        <taxon>Cytophagales</taxon>
        <taxon>Cyclobacteriaceae</taxon>
        <taxon>Cyclobacterium</taxon>
    </lineage>
</organism>
<feature type="transmembrane region" description="Helical" evidence="1">
    <location>
        <begin position="20"/>
        <end position="39"/>
    </location>
</feature>
<dbReference type="Proteomes" id="UP000001635">
    <property type="component" value="Chromosome"/>
</dbReference>
<evidence type="ECO:0000256" key="1">
    <source>
        <dbReference type="SAM" id="Phobius"/>
    </source>
</evidence>
<gene>
    <name evidence="2" type="ordered locus">Cycma_0562</name>
</gene>
<sequence length="92" mass="10363">MKMKKTISKITHLFPHAEKVLLHIPFGALAGCVGLIYTYDLVFIMVNATYVGIIKEAWDYGRNKVITMENVWDLLATMAGGVIVCLIVNYWS</sequence>
<dbReference type="HOGENOM" id="CLU_2463927_0_0_10"/>
<evidence type="ECO:0000313" key="2">
    <source>
        <dbReference type="EMBL" id="AEL24337.1"/>
    </source>
</evidence>
<dbReference type="AlphaFoldDB" id="G0IY04"/>
<accession>G0IY04</accession>
<proteinExistence type="predicted"/>
<keyword evidence="3" id="KW-1185">Reference proteome</keyword>
<dbReference type="KEGG" id="cmr:Cycma_0562"/>
<reference evidence="3" key="1">
    <citation type="submission" date="2011-07" db="EMBL/GenBank/DDBJ databases">
        <title>The complete genome of Cyclobacterium marinum DSM 745.</title>
        <authorList>
            <person name="Lucas S."/>
            <person name="Han J."/>
            <person name="Lapidus A."/>
            <person name="Bruce D."/>
            <person name="Goodwin L."/>
            <person name="Pitluck S."/>
            <person name="Peters L."/>
            <person name="Kyrpides N."/>
            <person name="Mavromatis K."/>
            <person name="Ivanova N."/>
            <person name="Ovchinnikova G."/>
            <person name="Chertkov O."/>
            <person name="Detter J.C."/>
            <person name="Tapia R."/>
            <person name="Han C."/>
            <person name="Land M."/>
            <person name="Hauser L."/>
            <person name="Markowitz V."/>
            <person name="Cheng J.-F."/>
            <person name="Hugenholtz P."/>
            <person name="Woyke T."/>
            <person name="Wu D."/>
            <person name="Tindall B."/>
            <person name="Schuetze A."/>
            <person name="Brambilla E."/>
            <person name="Klenk H.-P."/>
            <person name="Eisen J.A."/>
        </authorList>
    </citation>
    <scope>NUCLEOTIDE SEQUENCE [LARGE SCALE GENOMIC DNA]</scope>
    <source>
        <strain evidence="3">ATCC 25205 / DSM 745 / LMG 13164 / NCIMB 1802</strain>
    </source>
</reference>
<feature type="transmembrane region" description="Helical" evidence="1">
    <location>
        <begin position="71"/>
        <end position="91"/>
    </location>
</feature>
<name>G0IY04_CYCMS</name>
<evidence type="ECO:0000313" key="3">
    <source>
        <dbReference type="Proteomes" id="UP000001635"/>
    </source>
</evidence>
<dbReference type="STRING" id="880070.Cycma_0562"/>
<dbReference type="EMBL" id="CP002955">
    <property type="protein sequence ID" value="AEL24337.1"/>
    <property type="molecule type" value="Genomic_DNA"/>
</dbReference>
<keyword evidence="1" id="KW-0472">Membrane</keyword>